<evidence type="ECO:0000313" key="1">
    <source>
        <dbReference type="EMBL" id="GAH63688.1"/>
    </source>
</evidence>
<dbReference type="SUPFAM" id="SSF56059">
    <property type="entry name" value="Glutathione synthetase ATP-binding domain-like"/>
    <property type="match status" value="1"/>
</dbReference>
<reference evidence="1" key="1">
    <citation type="journal article" date="2014" name="Front. Microbiol.">
        <title>High frequency of phylogenetically diverse reductive dehalogenase-homologous genes in deep subseafloor sedimentary metagenomes.</title>
        <authorList>
            <person name="Kawai M."/>
            <person name="Futagami T."/>
            <person name="Toyoda A."/>
            <person name="Takaki Y."/>
            <person name="Nishi S."/>
            <person name="Hori S."/>
            <person name="Arai W."/>
            <person name="Tsubouchi T."/>
            <person name="Morono Y."/>
            <person name="Uchiyama I."/>
            <person name="Ito T."/>
            <person name="Fujiyama A."/>
            <person name="Inagaki F."/>
            <person name="Takami H."/>
        </authorList>
    </citation>
    <scope>NUCLEOTIDE SEQUENCE</scope>
    <source>
        <strain evidence="1">Expedition CK06-06</strain>
    </source>
</reference>
<accession>X1J1N7</accession>
<evidence type="ECO:0008006" key="2">
    <source>
        <dbReference type="Google" id="ProtNLM"/>
    </source>
</evidence>
<sequence length="254" mass="28845">PAGVNTLKSLNITSEKMNLYGTDINIYHLEFSRPWTRKVFLVPKCNSPEFIPKINNIIEKYKIELVIPQPDVEVAVISENREKLDTNTFLPKKETISICQDKFKSADIWKNKGFPTAKAIELRKDHLEKDLNNAFSVLGDKLWIRAKKGAGGTGSTPADNIETASSWIRYWYSRDKNWEFIAQEFLPGKNIAFQSVFNNGEIITSQARERIEYIYPYLAPSGITGTPVVAKTIHNDKINKMATKAVLSIDSFTQ</sequence>
<comment type="caution">
    <text evidence="1">The sequence shown here is derived from an EMBL/GenBank/DDBJ whole genome shotgun (WGS) entry which is preliminary data.</text>
</comment>
<gene>
    <name evidence="1" type="ORF">S03H2_48329</name>
</gene>
<feature type="non-terminal residue" evidence="1">
    <location>
        <position position="1"/>
    </location>
</feature>
<name>X1J1N7_9ZZZZ</name>
<proteinExistence type="predicted"/>
<organism evidence="1">
    <name type="scientific">marine sediment metagenome</name>
    <dbReference type="NCBI Taxonomy" id="412755"/>
    <lineage>
        <taxon>unclassified sequences</taxon>
        <taxon>metagenomes</taxon>
        <taxon>ecological metagenomes</taxon>
    </lineage>
</organism>
<dbReference type="AlphaFoldDB" id="X1J1N7"/>
<dbReference type="EMBL" id="BARU01030464">
    <property type="protein sequence ID" value="GAH63688.1"/>
    <property type="molecule type" value="Genomic_DNA"/>
</dbReference>
<dbReference type="Gene3D" id="3.40.50.20">
    <property type="match status" value="1"/>
</dbReference>
<protein>
    <recommendedName>
        <fullName evidence="2">ATP-grasp domain-containing protein</fullName>
    </recommendedName>
</protein>